<dbReference type="OrthoDB" id="9785724at2"/>
<dbReference type="PANTHER" id="PTHR43540:SF14">
    <property type="entry name" value="ISOCHORISMATASE"/>
    <property type="match status" value="1"/>
</dbReference>
<dbReference type="InterPro" id="IPR036380">
    <property type="entry name" value="Isochorismatase-like_sf"/>
</dbReference>
<reference evidence="4 5" key="1">
    <citation type="submission" date="2014-09" db="EMBL/GenBank/DDBJ databases">
        <authorList>
            <person name="Urmite Genomes Urmite Genomes"/>
        </authorList>
    </citation>
    <scope>NUCLEOTIDE SEQUENCE [LARGE SCALE GENOMIC DNA]</scope>
    <source>
        <strain evidence="4 5">ES2</strain>
    </source>
</reference>
<evidence type="ECO:0000313" key="4">
    <source>
        <dbReference type="EMBL" id="CEG22800.1"/>
    </source>
</evidence>
<dbReference type="Proteomes" id="UP000043699">
    <property type="component" value="Unassembled WGS sequence"/>
</dbReference>
<protein>
    <submittedName>
        <fullName evidence="4">Streptothricin hydrolase</fullName>
    </submittedName>
</protein>
<dbReference type="EMBL" id="CCXS01000001">
    <property type="protein sequence ID" value="CEG22800.1"/>
    <property type="molecule type" value="Genomic_DNA"/>
</dbReference>
<accession>A0A098ELZ3</accession>
<dbReference type="Pfam" id="PF00857">
    <property type="entry name" value="Isochorismatase"/>
    <property type="match status" value="1"/>
</dbReference>
<gene>
    <name evidence="4" type="primary">sttH_3</name>
    <name evidence="4" type="ORF">BN1080_01735</name>
</gene>
<dbReference type="AlphaFoldDB" id="A0A098ELZ3"/>
<name>A0A098ELZ3_9BACL</name>
<evidence type="ECO:0000313" key="5">
    <source>
        <dbReference type="Proteomes" id="UP000043699"/>
    </source>
</evidence>
<proteinExistence type="inferred from homology"/>
<dbReference type="InterPro" id="IPR050272">
    <property type="entry name" value="Isochorismatase-like_hydrls"/>
</dbReference>
<keyword evidence="2 4" id="KW-0378">Hydrolase</keyword>
<comment type="similarity">
    <text evidence="1">Belongs to the isochorismatase family.</text>
</comment>
<dbReference type="GO" id="GO:0016787">
    <property type="term" value="F:hydrolase activity"/>
    <property type="evidence" value="ECO:0007669"/>
    <property type="project" value="UniProtKB-KW"/>
</dbReference>
<dbReference type="CDD" id="cd01014">
    <property type="entry name" value="nicotinamidase_related"/>
    <property type="match status" value="1"/>
</dbReference>
<dbReference type="InterPro" id="IPR000868">
    <property type="entry name" value="Isochorismatase-like_dom"/>
</dbReference>
<sequence length="172" mass="19160">MSKTALLIVDAQNEMFDPANPVDQSEKLLENLQSLLQKARSAKVPVIYVQHNDAGLVKGTDFWQIHSSLTPEEGDVVIQKWAADSFQETELLETLKNEGIQKLVIGGNQTEHCIAATTRRASDLGFDVVLVKDAHGTWDSDDFTSKQIINHQNELLSHFATLQGTNEITFEQ</sequence>
<feature type="domain" description="Isochorismatase-like" evidence="3">
    <location>
        <begin position="4"/>
        <end position="144"/>
    </location>
</feature>
<dbReference type="SUPFAM" id="SSF52499">
    <property type="entry name" value="Isochorismatase-like hydrolases"/>
    <property type="match status" value="1"/>
</dbReference>
<evidence type="ECO:0000256" key="2">
    <source>
        <dbReference type="ARBA" id="ARBA00022801"/>
    </source>
</evidence>
<dbReference type="Gene3D" id="3.40.50.850">
    <property type="entry name" value="Isochorismatase-like"/>
    <property type="match status" value="1"/>
</dbReference>
<organism evidence="4 5">
    <name type="scientific">Planococcus massiliensis</name>
    <dbReference type="NCBI Taxonomy" id="1499687"/>
    <lineage>
        <taxon>Bacteria</taxon>
        <taxon>Bacillati</taxon>
        <taxon>Bacillota</taxon>
        <taxon>Bacilli</taxon>
        <taxon>Bacillales</taxon>
        <taxon>Caryophanaceae</taxon>
        <taxon>Planococcus</taxon>
    </lineage>
</organism>
<dbReference type="PANTHER" id="PTHR43540">
    <property type="entry name" value="PEROXYUREIDOACRYLATE/UREIDOACRYLATE AMIDOHYDROLASE-RELATED"/>
    <property type="match status" value="1"/>
</dbReference>
<evidence type="ECO:0000259" key="3">
    <source>
        <dbReference type="Pfam" id="PF00857"/>
    </source>
</evidence>
<dbReference type="STRING" id="1499687.BN1080_01735"/>
<dbReference type="RefSeq" id="WP_052651624.1">
    <property type="nucleotide sequence ID" value="NZ_CCXS01000001.1"/>
</dbReference>
<keyword evidence="5" id="KW-1185">Reference proteome</keyword>
<evidence type="ECO:0000256" key="1">
    <source>
        <dbReference type="ARBA" id="ARBA00006336"/>
    </source>
</evidence>